<dbReference type="AlphaFoldDB" id="A0A5K7S3F4"/>
<reference evidence="1" key="1">
    <citation type="journal article" date="2020" name="Int. J. Syst. Evol. Microbiol.">
        <title>Aquipluma nitroreducens gen. nov. sp. nov., a novel facultatively anaerobic bacterium isolated from a freshwater lake.</title>
        <authorList>
            <person name="Watanabe M."/>
            <person name="Kojima H."/>
            <person name="Fukui M."/>
        </authorList>
    </citation>
    <scope>NUCLEOTIDE SEQUENCE</scope>
    <source>
        <strain evidence="1">MeG22</strain>
    </source>
</reference>
<evidence type="ECO:0000313" key="2">
    <source>
        <dbReference type="Proteomes" id="UP001193389"/>
    </source>
</evidence>
<dbReference type="KEGG" id="anf:AQPE_0245"/>
<proteinExistence type="predicted"/>
<dbReference type="EMBL" id="AP018694">
    <property type="protein sequence ID" value="BBE16108.1"/>
    <property type="molecule type" value="Genomic_DNA"/>
</dbReference>
<organism evidence="1 2">
    <name type="scientific">Aquipluma nitroreducens</name>
    <dbReference type="NCBI Taxonomy" id="2010828"/>
    <lineage>
        <taxon>Bacteria</taxon>
        <taxon>Pseudomonadati</taxon>
        <taxon>Bacteroidota</taxon>
        <taxon>Bacteroidia</taxon>
        <taxon>Marinilabiliales</taxon>
        <taxon>Prolixibacteraceae</taxon>
        <taxon>Aquipluma</taxon>
    </lineage>
</organism>
<accession>A0A5K7S3F4</accession>
<dbReference type="Proteomes" id="UP001193389">
    <property type="component" value="Chromosome"/>
</dbReference>
<keyword evidence="2" id="KW-1185">Reference proteome</keyword>
<protein>
    <submittedName>
        <fullName evidence="1">Uncharacterized protein</fullName>
    </submittedName>
</protein>
<sequence>MLTKGTNRKPYFFKQMVLTNLRKQTKTKNAKMKKAGWQVDDLNKLNPKAERLIWEQKGTGYWELANKKMEAKPPLLAKG</sequence>
<evidence type="ECO:0000313" key="1">
    <source>
        <dbReference type="EMBL" id="BBE16108.1"/>
    </source>
</evidence>
<name>A0A5K7S3F4_9BACT</name>
<gene>
    <name evidence="1" type="ORF">AQPE_0245</name>
</gene>